<dbReference type="PROSITE" id="PS01031">
    <property type="entry name" value="SHSP"/>
    <property type="match status" value="1"/>
</dbReference>
<name>A0A7C2G1H1_9CREN</name>
<dbReference type="CDD" id="cd06464">
    <property type="entry name" value="ACD_sHsps-like"/>
    <property type="match status" value="1"/>
</dbReference>
<dbReference type="SUPFAM" id="SSF49764">
    <property type="entry name" value="HSP20-like chaperones"/>
    <property type="match status" value="1"/>
</dbReference>
<organism evidence="3">
    <name type="scientific">Thermosphaera aggregans</name>
    <dbReference type="NCBI Taxonomy" id="54254"/>
    <lineage>
        <taxon>Archaea</taxon>
        <taxon>Thermoproteota</taxon>
        <taxon>Thermoprotei</taxon>
        <taxon>Desulfurococcales</taxon>
        <taxon>Desulfurococcaceae</taxon>
        <taxon>Thermosphaera</taxon>
    </lineage>
</organism>
<protein>
    <submittedName>
        <fullName evidence="3">Hsp20/alpha crystallin family protein</fullName>
    </submittedName>
</protein>
<dbReference type="EMBL" id="DSJT01000023">
    <property type="protein sequence ID" value="HEF87587.1"/>
    <property type="molecule type" value="Genomic_DNA"/>
</dbReference>
<comment type="caution">
    <text evidence="3">The sequence shown here is derived from an EMBL/GenBank/DDBJ whole genome shotgun (WGS) entry which is preliminary data.</text>
</comment>
<reference evidence="3" key="1">
    <citation type="journal article" date="2020" name="mSystems">
        <title>Genome- and Community-Level Interaction Insights into Carbon Utilization and Element Cycling Functions of Hydrothermarchaeota in Hydrothermal Sediment.</title>
        <authorList>
            <person name="Zhou Z."/>
            <person name="Liu Y."/>
            <person name="Xu W."/>
            <person name="Pan J."/>
            <person name="Luo Z.H."/>
            <person name="Li M."/>
        </authorList>
    </citation>
    <scope>NUCLEOTIDE SEQUENCE [LARGE SCALE GENOMIC DNA]</scope>
    <source>
        <strain evidence="3">SpSt-23</strain>
    </source>
</reference>
<evidence type="ECO:0000259" key="2">
    <source>
        <dbReference type="PROSITE" id="PS01031"/>
    </source>
</evidence>
<gene>
    <name evidence="3" type="ORF">ENP55_04740</name>
</gene>
<evidence type="ECO:0000313" key="3">
    <source>
        <dbReference type="EMBL" id="HEF87587.1"/>
    </source>
</evidence>
<evidence type="ECO:0000256" key="1">
    <source>
        <dbReference type="PROSITE-ProRule" id="PRU00285"/>
    </source>
</evidence>
<feature type="domain" description="SHSP" evidence="2">
    <location>
        <begin position="31"/>
        <end position="133"/>
    </location>
</feature>
<dbReference type="AlphaFoldDB" id="A0A7C2G1H1"/>
<proteinExistence type="inferred from homology"/>
<dbReference type="InterPro" id="IPR008978">
    <property type="entry name" value="HSP20-like_chaperone"/>
</dbReference>
<dbReference type="Gene3D" id="2.60.40.790">
    <property type="match status" value="1"/>
</dbReference>
<dbReference type="InterPro" id="IPR002068">
    <property type="entry name" value="A-crystallin/Hsp20_dom"/>
</dbReference>
<comment type="similarity">
    <text evidence="1">Belongs to the small heat shock protein (HSP20) family.</text>
</comment>
<accession>A0A7C2G1H1</accession>
<sequence length="133" mass="15599">MSFRDVFDRIRKRMRDLMEEFEAEIEEELSQTYSGIIQPLYTVTEYPDRYEIVLDLPYGDLNALSVKISESSLKIECDLVKEVKFEKWSIHRNVSFKRYKVELKIPSDADISGAAITRDPSKHLIKVVLPKKK</sequence>